<organism evidence="1 2">
    <name type="scientific">Microdochium trichocladiopsis</name>
    <dbReference type="NCBI Taxonomy" id="1682393"/>
    <lineage>
        <taxon>Eukaryota</taxon>
        <taxon>Fungi</taxon>
        <taxon>Dikarya</taxon>
        <taxon>Ascomycota</taxon>
        <taxon>Pezizomycotina</taxon>
        <taxon>Sordariomycetes</taxon>
        <taxon>Xylariomycetidae</taxon>
        <taxon>Xylariales</taxon>
        <taxon>Microdochiaceae</taxon>
        <taxon>Microdochium</taxon>
    </lineage>
</organism>
<dbReference type="SUPFAM" id="SSF109854">
    <property type="entry name" value="DinB/YfiT-like putative metalloenzymes"/>
    <property type="match status" value="1"/>
</dbReference>
<dbReference type="EMBL" id="JAGTJQ010000006">
    <property type="protein sequence ID" value="KAH7028833.1"/>
    <property type="molecule type" value="Genomic_DNA"/>
</dbReference>
<evidence type="ECO:0000313" key="1">
    <source>
        <dbReference type="EMBL" id="KAH7028833.1"/>
    </source>
</evidence>
<dbReference type="RefSeq" id="XP_046011121.1">
    <property type="nucleotide sequence ID" value="XM_046158808.1"/>
</dbReference>
<gene>
    <name evidence="1" type="ORF">B0I36DRAFT_363455</name>
</gene>
<dbReference type="Gene3D" id="1.20.120.450">
    <property type="entry name" value="dinb family like domain"/>
    <property type="match status" value="1"/>
</dbReference>
<dbReference type="PANTHER" id="PTHR36922:SF1">
    <property type="entry name" value="DUF1993 DOMAIN-CONTAINING PROTEIN"/>
    <property type="match status" value="1"/>
</dbReference>
<dbReference type="OrthoDB" id="3724345at2759"/>
<protein>
    <recommendedName>
        <fullName evidence="3">DUF1993 domain-containing protein</fullName>
    </recommendedName>
</protein>
<dbReference type="InterPro" id="IPR034660">
    <property type="entry name" value="DinB/YfiT-like"/>
</dbReference>
<name>A0A9P8Y333_9PEZI</name>
<dbReference type="GeneID" id="70188354"/>
<comment type="caution">
    <text evidence="1">The sequence shown here is derived from an EMBL/GenBank/DDBJ whole genome shotgun (WGS) entry which is preliminary data.</text>
</comment>
<reference evidence="1" key="1">
    <citation type="journal article" date="2021" name="Nat. Commun.">
        <title>Genetic determinants of endophytism in the Arabidopsis root mycobiome.</title>
        <authorList>
            <person name="Mesny F."/>
            <person name="Miyauchi S."/>
            <person name="Thiergart T."/>
            <person name="Pickel B."/>
            <person name="Atanasova L."/>
            <person name="Karlsson M."/>
            <person name="Huettel B."/>
            <person name="Barry K.W."/>
            <person name="Haridas S."/>
            <person name="Chen C."/>
            <person name="Bauer D."/>
            <person name="Andreopoulos W."/>
            <person name="Pangilinan J."/>
            <person name="LaButti K."/>
            <person name="Riley R."/>
            <person name="Lipzen A."/>
            <person name="Clum A."/>
            <person name="Drula E."/>
            <person name="Henrissat B."/>
            <person name="Kohler A."/>
            <person name="Grigoriev I.V."/>
            <person name="Martin F.M."/>
            <person name="Hacquard S."/>
        </authorList>
    </citation>
    <scope>NUCLEOTIDE SEQUENCE</scope>
    <source>
        <strain evidence="1">MPI-CAGE-CH-0230</strain>
    </source>
</reference>
<proteinExistence type="predicted"/>
<evidence type="ECO:0008006" key="3">
    <source>
        <dbReference type="Google" id="ProtNLM"/>
    </source>
</evidence>
<dbReference type="InterPro" id="IPR018531">
    <property type="entry name" value="DUF1993"/>
</dbReference>
<dbReference type="Proteomes" id="UP000756346">
    <property type="component" value="Unassembled WGS sequence"/>
</dbReference>
<evidence type="ECO:0000313" key="2">
    <source>
        <dbReference type="Proteomes" id="UP000756346"/>
    </source>
</evidence>
<dbReference type="PANTHER" id="PTHR36922">
    <property type="entry name" value="BLL2446 PROTEIN"/>
    <property type="match status" value="1"/>
</dbReference>
<dbReference type="AlphaFoldDB" id="A0A9P8Y333"/>
<dbReference type="Pfam" id="PF09351">
    <property type="entry name" value="DUF1993"/>
    <property type="match status" value="1"/>
</dbReference>
<sequence>MATTTTSTSPTGGPAVSFRDLAYLPLVRSLTTAINITTKAQQHVASSSSSDPSSPTEEDVVTARLAPDMYPFWQQCYQLRKTTSNVVQRLSATTPGPVTDPARPEEGTITTFAQCLAILQAARDELDQAVTDHPDLFADEQAPAGTSVQYGPLSLPVSKKAYLEGMMVPNLNFHLAMVYAILRMKGVPLGKVDYMGPFFADYVDMDEVKKEMAAAAAAKQKE</sequence>
<accession>A0A9P8Y333</accession>
<keyword evidence="2" id="KW-1185">Reference proteome</keyword>